<evidence type="ECO:0000256" key="6">
    <source>
        <dbReference type="ARBA" id="ARBA00023204"/>
    </source>
</evidence>
<dbReference type="Gene3D" id="1.10.10.10">
    <property type="entry name" value="Winged helix-like DNA-binding domain superfamily/Winged helix DNA-binding domain"/>
    <property type="match status" value="1"/>
</dbReference>
<evidence type="ECO:0000256" key="5">
    <source>
        <dbReference type="ARBA" id="ARBA00022763"/>
    </source>
</evidence>
<dbReference type="EC" id="2.1.1.63" evidence="8"/>
<comment type="caution">
    <text evidence="11">The sequence shown here is derived from an EMBL/GenBank/DDBJ whole genome shotgun (WGS) entry which is preliminary data.</text>
</comment>
<evidence type="ECO:0000256" key="3">
    <source>
        <dbReference type="ARBA" id="ARBA00022603"/>
    </source>
</evidence>
<dbReference type="EMBL" id="JAUSTN010000003">
    <property type="protein sequence ID" value="MDQ0274659.1"/>
    <property type="molecule type" value="Genomic_DNA"/>
</dbReference>
<dbReference type="Proteomes" id="UP001236559">
    <property type="component" value="Unassembled WGS sequence"/>
</dbReference>
<keyword evidence="5 8" id="KW-0227">DNA damage</keyword>
<dbReference type="CDD" id="cd06445">
    <property type="entry name" value="ATase"/>
    <property type="match status" value="1"/>
</dbReference>
<protein>
    <recommendedName>
        <fullName evidence="8">Methylated-DNA--protein-cysteine methyltransferase</fullName>
        <ecNumber evidence="8">2.1.1.63</ecNumber>
    </recommendedName>
    <alternativeName>
        <fullName evidence="8">6-O-methylguanine-DNA methyltransferase</fullName>
        <shortName evidence="8">MGMT</shortName>
    </alternativeName>
    <alternativeName>
        <fullName evidence="8">O-6-methylguanine-DNA-alkyltransferase</fullName>
    </alternativeName>
</protein>
<dbReference type="InterPro" id="IPR014048">
    <property type="entry name" value="MethylDNA_cys_MeTrfase_DNA-bd"/>
</dbReference>
<dbReference type="GO" id="GO:0032259">
    <property type="term" value="P:methylation"/>
    <property type="evidence" value="ECO:0007669"/>
    <property type="project" value="UniProtKB-KW"/>
</dbReference>
<proteinExistence type="inferred from homology"/>
<dbReference type="SUPFAM" id="SSF46767">
    <property type="entry name" value="Methylated DNA-protein cysteine methyltransferase, C-terminal domain"/>
    <property type="match status" value="1"/>
</dbReference>
<keyword evidence="6 8" id="KW-0234">DNA repair</keyword>
<dbReference type="InterPro" id="IPR008332">
    <property type="entry name" value="MethylG_MeTrfase_N"/>
</dbReference>
<feature type="active site" description="Nucleophile; methyl group acceptor" evidence="8">
    <location>
        <position position="124"/>
    </location>
</feature>
<dbReference type="NCBIfam" id="TIGR00589">
    <property type="entry name" value="ogt"/>
    <property type="match status" value="1"/>
</dbReference>
<comment type="subcellular location">
    <subcellularLocation>
        <location evidence="8">Cytoplasm</location>
    </subcellularLocation>
</comment>
<feature type="domain" description="Methylguanine DNA methyltransferase ribonuclease-like" evidence="10">
    <location>
        <begin position="24"/>
        <end position="68"/>
    </location>
</feature>
<evidence type="ECO:0000313" key="11">
    <source>
        <dbReference type="EMBL" id="MDQ0274659.1"/>
    </source>
</evidence>
<evidence type="ECO:0000259" key="9">
    <source>
        <dbReference type="Pfam" id="PF01035"/>
    </source>
</evidence>
<dbReference type="InterPro" id="IPR036388">
    <property type="entry name" value="WH-like_DNA-bd_sf"/>
</dbReference>
<comment type="catalytic activity">
    <reaction evidence="7 8">
        <text>a 6-O-methyl-2'-deoxyguanosine in DNA + L-cysteinyl-[protein] = S-methyl-L-cysteinyl-[protein] + a 2'-deoxyguanosine in DNA</text>
        <dbReference type="Rhea" id="RHEA:24000"/>
        <dbReference type="Rhea" id="RHEA-COMP:10131"/>
        <dbReference type="Rhea" id="RHEA-COMP:10132"/>
        <dbReference type="Rhea" id="RHEA-COMP:11367"/>
        <dbReference type="Rhea" id="RHEA-COMP:11368"/>
        <dbReference type="ChEBI" id="CHEBI:29950"/>
        <dbReference type="ChEBI" id="CHEBI:82612"/>
        <dbReference type="ChEBI" id="CHEBI:85445"/>
        <dbReference type="ChEBI" id="CHEBI:85448"/>
        <dbReference type="EC" id="2.1.1.63"/>
    </reaction>
</comment>
<dbReference type="PANTHER" id="PTHR10815:SF5">
    <property type="entry name" value="METHYLATED-DNA--PROTEIN-CYSTEINE METHYLTRANSFERASE"/>
    <property type="match status" value="1"/>
</dbReference>
<dbReference type="Pfam" id="PF01035">
    <property type="entry name" value="DNA_binding_1"/>
    <property type="match status" value="1"/>
</dbReference>
<dbReference type="InterPro" id="IPR036217">
    <property type="entry name" value="MethylDNA_cys_MeTrfase_DNAb"/>
</dbReference>
<evidence type="ECO:0000256" key="7">
    <source>
        <dbReference type="ARBA" id="ARBA00049348"/>
    </source>
</evidence>
<evidence type="ECO:0000256" key="1">
    <source>
        <dbReference type="ARBA" id="ARBA00001286"/>
    </source>
</evidence>
<name>A0ABU0ATR9_9FIRM</name>
<comment type="miscellaneous">
    <text evidence="8">This enzyme catalyzes only one turnover and therefore is not strictly catalytic. According to one definition, an enzyme is a biocatalyst that acts repeatedly and over many reaction cycles.</text>
</comment>
<organism evidence="11 12">
    <name type="scientific">Peptoniphilus koenoeneniae</name>
    <dbReference type="NCBI Taxonomy" id="507751"/>
    <lineage>
        <taxon>Bacteria</taxon>
        <taxon>Bacillati</taxon>
        <taxon>Bacillota</taxon>
        <taxon>Tissierellia</taxon>
        <taxon>Tissierellales</taxon>
        <taxon>Peptoniphilaceae</taxon>
        <taxon>Peptoniphilus</taxon>
    </lineage>
</organism>
<dbReference type="SUPFAM" id="SSF53155">
    <property type="entry name" value="Methylated DNA-protein cysteine methyltransferase domain"/>
    <property type="match status" value="1"/>
</dbReference>
<keyword evidence="3 8" id="KW-0489">Methyltransferase</keyword>
<dbReference type="PANTHER" id="PTHR10815">
    <property type="entry name" value="METHYLATED-DNA--PROTEIN-CYSTEINE METHYLTRANSFERASE"/>
    <property type="match status" value="1"/>
</dbReference>
<keyword evidence="2 8" id="KW-0963">Cytoplasm</keyword>
<dbReference type="InterPro" id="IPR023546">
    <property type="entry name" value="MGMT"/>
</dbReference>
<gene>
    <name evidence="11" type="ORF">J2S72_000676</name>
</gene>
<comment type="catalytic activity">
    <reaction evidence="1 8">
        <text>a 4-O-methyl-thymidine in DNA + L-cysteinyl-[protein] = a thymidine in DNA + S-methyl-L-cysteinyl-[protein]</text>
        <dbReference type="Rhea" id="RHEA:53428"/>
        <dbReference type="Rhea" id="RHEA-COMP:10131"/>
        <dbReference type="Rhea" id="RHEA-COMP:10132"/>
        <dbReference type="Rhea" id="RHEA-COMP:13555"/>
        <dbReference type="Rhea" id="RHEA-COMP:13556"/>
        <dbReference type="ChEBI" id="CHEBI:29950"/>
        <dbReference type="ChEBI" id="CHEBI:82612"/>
        <dbReference type="ChEBI" id="CHEBI:137386"/>
        <dbReference type="ChEBI" id="CHEBI:137387"/>
        <dbReference type="EC" id="2.1.1.63"/>
    </reaction>
</comment>
<dbReference type="RefSeq" id="WP_307494982.1">
    <property type="nucleotide sequence ID" value="NZ_JAUSTN010000003.1"/>
</dbReference>
<reference evidence="11 12" key="1">
    <citation type="submission" date="2023-07" db="EMBL/GenBank/DDBJ databases">
        <title>Genomic Encyclopedia of Type Strains, Phase IV (KMG-IV): sequencing the most valuable type-strain genomes for metagenomic binning, comparative biology and taxonomic classification.</title>
        <authorList>
            <person name="Goeker M."/>
        </authorList>
    </citation>
    <scope>NUCLEOTIDE SEQUENCE [LARGE SCALE GENOMIC DNA]</scope>
    <source>
        <strain evidence="11 12">DSM 22616</strain>
    </source>
</reference>
<feature type="domain" description="Methylated-DNA-[protein]-cysteine S-methyltransferase DNA binding" evidence="9">
    <location>
        <begin position="73"/>
        <end position="152"/>
    </location>
</feature>
<dbReference type="HAMAP" id="MF_00772">
    <property type="entry name" value="OGT"/>
    <property type="match status" value="1"/>
</dbReference>
<keyword evidence="4 8" id="KW-0808">Transferase</keyword>
<dbReference type="Pfam" id="PF02870">
    <property type="entry name" value="Methyltransf_1N"/>
    <property type="match status" value="1"/>
</dbReference>
<evidence type="ECO:0000313" key="12">
    <source>
        <dbReference type="Proteomes" id="UP001236559"/>
    </source>
</evidence>
<evidence type="ECO:0000256" key="2">
    <source>
        <dbReference type="ARBA" id="ARBA00022490"/>
    </source>
</evidence>
<comment type="function">
    <text evidence="8">Involved in the cellular defense against the biological effects of O6-methylguanine (O6-MeG) and O4-methylthymine (O4-MeT) in DNA. Repairs the methylated nucleobase in DNA by stoichiometrically transferring the methyl group to a cysteine residue in the enzyme. This is a suicide reaction: the enzyme is irreversibly inactivated.</text>
</comment>
<dbReference type="InterPro" id="IPR036631">
    <property type="entry name" value="MGMT_N_sf"/>
</dbReference>
<evidence type="ECO:0000256" key="4">
    <source>
        <dbReference type="ARBA" id="ARBA00022679"/>
    </source>
</evidence>
<accession>A0ABU0ATR9</accession>
<comment type="similarity">
    <text evidence="8">Belongs to the MGMT family.</text>
</comment>
<dbReference type="GO" id="GO:0008168">
    <property type="term" value="F:methyltransferase activity"/>
    <property type="evidence" value="ECO:0007669"/>
    <property type="project" value="UniProtKB-KW"/>
</dbReference>
<keyword evidence="12" id="KW-1185">Reference proteome</keyword>
<dbReference type="PROSITE" id="PS00374">
    <property type="entry name" value="MGMT"/>
    <property type="match status" value="1"/>
</dbReference>
<dbReference type="Gene3D" id="3.30.160.70">
    <property type="entry name" value="Methylated DNA-protein cysteine methyltransferase domain"/>
    <property type="match status" value="1"/>
</dbReference>
<evidence type="ECO:0000259" key="10">
    <source>
        <dbReference type="Pfam" id="PF02870"/>
    </source>
</evidence>
<dbReference type="InterPro" id="IPR001497">
    <property type="entry name" value="MethylDNA_cys_MeTrfase_AS"/>
</dbReference>
<sequence>MKFAYYKTDFDPDKTFIEIGYEKDFIKSIKLLDGISHKDEKSKISDQCFKELEEYFKGKRKKFTVKFKAQGTEFQEKCWKELLKIPYGQTKTYGQIAEEIKNPKAARAVGNANNKNPLWIIIPCHRVIGKNGSLTGYAGGLKIKEKLLKLEKENL</sequence>
<evidence type="ECO:0000256" key="8">
    <source>
        <dbReference type="HAMAP-Rule" id="MF_00772"/>
    </source>
</evidence>